<comment type="caution">
    <text evidence="9">The sequence shown here is derived from an EMBL/GenBank/DDBJ whole genome shotgun (WGS) entry which is preliminary data.</text>
</comment>
<evidence type="ECO:0000256" key="2">
    <source>
        <dbReference type="ARBA" id="ARBA00022512"/>
    </source>
</evidence>
<dbReference type="InterPro" id="IPR002963">
    <property type="entry name" value="Expansin"/>
</dbReference>
<organism evidence="9 10">
    <name type="scientific">Populus deltoides</name>
    <name type="common">Eastern poplar</name>
    <name type="synonym">Eastern cottonwood</name>
    <dbReference type="NCBI Taxonomy" id="3696"/>
    <lineage>
        <taxon>Eukaryota</taxon>
        <taxon>Viridiplantae</taxon>
        <taxon>Streptophyta</taxon>
        <taxon>Embryophyta</taxon>
        <taxon>Tracheophyta</taxon>
        <taxon>Spermatophyta</taxon>
        <taxon>Magnoliopsida</taxon>
        <taxon>eudicotyledons</taxon>
        <taxon>Gunneridae</taxon>
        <taxon>Pentapetalae</taxon>
        <taxon>rosids</taxon>
        <taxon>fabids</taxon>
        <taxon>Malpighiales</taxon>
        <taxon>Salicaceae</taxon>
        <taxon>Saliceae</taxon>
        <taxon>Populus</taxon>
    </lineage>
</organism>
<dbReference type="InterPro" id="IPR009009">
    <property type="entry name" value="RlpA-like_DPBB"/>
</dbReference>
<protein>
    <recommendedName>
        <fullName evidence="6">Expansin</fullName>
    </recommendedName>
</protein>
<dbReference type="InterPro" id="IPR036908">
    <property type="entry name" value="RlpA-like_sf"/>
</dbReference>
<feature type="chain" id="PRO_5035965782" description="Expansin" evidence="6">
    <location>
        <begin position="25"/>
        <end position="340"/>
    </location>
</feature>
<evidence type="ECO:0000256" key="1">
    <source>
        <dbReference type="ARBA" id="ARBA00005392"/>
    </source>
</evidence>
<keyword evidence="5 6" id="KW-0961">Cell wall biogenesis/degradation</keyword>
<keyword evidence="10" id="KW-1185">Reference proteome</keyword>
<feature type="domain" description="Expansin-like CBD" evidence="8">
    <location>
        <begin position="256"/>
        <end position="336"/>
    </location>
</feature>
<dbReference type="GO" id="GO:0016020">
    <property type="term" value="C:membrane"/>
    <property type="evidence" value="ECO:0007669"/>
    <property type="project" value="UniProtKB-SubCell"/>
</dbReference>
<evidence type="ECO:0000259" key="8">
    <source>
        <dbReference type="PROSITE" id="PS50843"/>
    </source>
</evidence>
<comment type="similarity">
    <text evidence="1 6">Belongs to the expansin family. Expansin A subfamily.</text>
</comment>
<name>A0A8T2WYU2_POPDE</name>
<dbReference type="Gene3D" id="2.40.40.10">
    <property type="entry name" value="RlpA-like domain"/>
    <property type="match status" value="1"/>
</dbReference>
<proteinExistence type="inferred from homology"/>
<sequence>MASPLKPMLATLLLLAIAFPNCQAKSKPSLSGKQAIHHAIGRLAHDIELPERHKPKFQPGPWKEAHATFYEGGSGTFGIDAFFSFFAKFFFYPSQVIDDPVHLTKRPNPTSDMVFSLAKIPFNIARLLAKSRGACNYKDVAGQGYGMNTAALSSVLFKNGQACGACFEIKCADNPQWCKLGQPSLIVTATDHCPPNPSLPNDNGGWCNVPREHFDVAKPVFSQLAEYEAGIIPIQYRRVPCQKQGGIRFTILGNPWFYQVIVWNVGGAGDVVGVQVKGDDKLKWTQMERDWGTTWKTSAILLGESLSFRVSASDDRDSTSWHVTPKNWQFGQTYEGKNFK</sequence>
<dbReference type="InterPro" id="IPR007117">
    <property type="entry name" value="Expansin_CBD"/>
</dbReference>
<dbReference type="Pfam" id="PF01357">
    <property type="entry name" value="Expansin_C"/>
    <property type="match status" value="1"/>
</dbReference>
<feature type="domain" description="Expansin-like EG45" evidence="7">
    <location>
        <begin position="132"/>
        <end position="246"/>
    </location>
</feature>
<dbReference type="GO" id="GO:0009653">
    <property type="term" value="P:anatomical structure morphogenesis"/>
    <property type="evidence" value="ECO:0007669"/>
    <property type="project" value="UniProtKB-ARBA"/>
</dbReference>
<evidence type="ECO:0000256" key="3">
    <source>
        <dbReference type="ARBA" id="ARBA00022525"/>
    </source>
</evidence>
<evidence type="ECO:0000313" key="10">
    <source>
        <dbReference type="Proteomes" id="UP000807159"/>
    </source>
</evidence>
<keyword evidence="2 6" id="KW-0134">Cell wall</keyword>
<dbReference type="PANTHER" id="PTHR31867">
    <property type="entry name" value="EXPANSIN-A15"/>
    <property type="match status" value="1"/>
</dbReference>
<dbReference type="PROSITE" id="PS50842">
    <property type="entry name" value="EXPANSIN_EG45"/>
    <property type="match status" value="1"/>
</dbReference>
<keyword evidence="6" id="KW-0732">Signal</keyword>
<dbReference type="PROSITE" id="PS50843">
    <property type="entry name" value="EXPANSIN_CBD"/>
    <property type="match status" value="1"/>
</dbReference>
<feature type="signal peptide" evidence="6">
    <location>
        <begin position="1"/>
        <end position="24"/>
    </location>
</feature>
<dbReference type="InterPro" id="IPR007112">
    <property type="entry name" value="Expansin/allergen_DPBB_dom"/>
</dbReference>
<dbReference type="Gene3D" id="2.60.40.760">
    <property type="entry name" value="Expansin, cellulose-binding-like domain"/>
    <property type="match status" value="1"/>
</dbReference>
<dbReference type="AlphaFoldDB" id="A0A8T2WYU2"/>
<dbReference type="CDD" id="cd22274">
    <property type="entry name" value="DPBB_EXPA_N"/>
    <property type="match status" value="1"/>
</dbReference>
<evidence type="ECO:0000259" key="7">
    <source>
        <dbReference type="PROSITE" id="PS50842"/>
    </source>
</evidence>
<dbReference type="GO" id="GO:0009664">
    <property type="term" value="P:plant-type cell wall organization"/>
    <property type="evidence" value="ECO:0007669"/>
    <property type="project" value="InterPro"/>
</dbReference>
<evidence type="ECO:0000256" key="4">
    <source>
        <dbReference type="ARBA" id="ARBA00023136"/>
    </source>
</evidence>
<dbReference type="PRINTS" id="PR01226">
    <property type="entry name" value="EXPANSIN"/>
</dbReference>
<dbReference type="SUPFAM" id="SSF50685">
    <property type="entry name" value="Barwin-like endoglucanases"/>
    <property type="match status" value="1"/>
</dbReference>
<evidence type="ECO:0000256" key="5">
    <source>
        <dbReference type="ARBA" id="ARBA00023316"/>
    </source>
</evidence>
<dbReference type="SUPFAM" id="SSF49590">
    <property type="entry name" value="PHL pollen allergen"/>
    <property type="match status" value="1"/>
</dbReference>
<dbReference type="Pfam" id="PF03330">
    <property type="entry name" value="DPBB_1"/>
    <property type="match status" value="1"/>
</dbReference>
<keyword evidence="3 6" id="KW-0964">Secreted</keyword>
<dbReference type="InterPro" id="IPR036749">
    <property type="entry name" value="Expansin_CBD_sf"/>
</dbReference>
<evidence type="ECO:0000256" key="6">
    <source>
        <dbReference type="RuleBase" id="RU365023"/>
    </source>
</evidence>
<comment type="function">
    <text evidence="6">Causes loosening and extension of plant cell walls by disrupting non-covalent bonding between cellulose microfibrils and matrix glucans. No enzymatic activity has been found.</text>
</comment>
<evidence type="ECO:0000313" key="9">
    <source>
        <dbReference type="EMBL" id="KAH8485091.1"/>
    </source>
</evidence>
<keyword evidence="4" id="KW-0472">Membrane</keyword>
<reference evidence="9" key="1">
    <citation type="journal article" date="2021" name="J. Hered.">
        <title>Genome Assembly of Salicaceae Populus deltoides (Eastern Cottonwood) I-69 Based on Nanopore Sequencing and Hi-C Technologies.</title>
        <authorList>
            <person name="Bai S."/>
            <person name="Wu H."/>
            <person name="Zhang J."/>
            <person name="Pan Z."/>
            <person name="Zhao W."/>
            <person name="Li Z."/>
            <person name="Tong C."/>
        </authorList>
    </citation>
    <scope>NUCLEOTIDE SEQUENCE</scope>
    <source>
        <tissue evidence="9">Leaf</tissue>
    </source>
</reference>
<dbReference type="EMBL" id="JACEGQ020000016">
    <property type="protein sequence ID" value="KAH8485091.1"/>
    <property type="molecule type" value="Genomic_DNA"/>
</dbReference>
<comment type="subcellular location">
    <subcellularLocation>
        <location evidence="6">Secreted</location>
        <location evidence="6">Cell wall</location>
    </subcellularLocation>
    <subcellularLocation>
        <location evidence="6">Membrane</location>
        <topology evidence="6">Peripheral membrane protein</topology>
    </subcellularLocation>
</comment>
<gene>
    <name evidence="9" type="ORF">H0E87_026747</name>
</gene>
<dbReference type="Proteomes" id="UP000807159">
    <property type="component" value="Chromosome 16"/>
</dbReference>
<dbReference type="SMART" id="SM00837">
    <property type="entry name" value="DPBB_1"/>
    <property type="match status" value="1"/>
</dbReference>
<accession>A0A8T2WYU2</accession>